<dbReference type="SUPFAM" id="SSF53850">
    <property type="entry name" value="Periplasmic binding protein-like II"/>
    <property type="match status" value="1"/>
</dbReference>
<sequence>MSSIKEDGMIKFLVAADFSPISFGGWHLLNAHLQKVTDLPIHMVVAESRSEQKDGLFHQKNPLVYADPMDAVQLVQEQGYLPVARLRGESDEVLLVGAAEGAYQGAADVKAACKILAADSVHLRQAGLRLLPDLTQADVEWVNVETFQETARRLTNQEADAAVLLNSTFALLLPGTRNRLKILAQSQMGGLHHAVLLHPDYAEKQPAFTEAFAKLDESPEGKRILMDLELAGFDALSAEEMTAMAGRLATEQAAEESAAEAETETETETEAEQ</sequence>
<keyword evidence="3" id="KW-1185">Reference proteome</keyword>
<evidence type="ECO:0000313" key="2">
    <source>
        <dbReference type="EMBL" id="EGC17109.1"/>
    </source>
</evidence>
<dbReference type="Proteomes" id="UP000004088">
    <property type="component" value="Unassembled WGS sequence"/>
</dbReference>
<comment type="caution">
    <text evidence="2">The sequence shown here is derived from an EMBL/GenBank/DDBJ whole genome shotgun (WGS) entry which is preliminary data.</text>
</comment>
<protein>
    <recommendedName>
        <fullName evidence="4">Phosphate ABC transporter substrate-binding protein</fullName>
    </recommendedName>
</protein>
<dbReference type="STRING" id="888741.HMPREF9098_1509"/>
<accession>F0F075</accession>
<evidence type="ECO:0008006" key="4">
    <source>
        <dbReference type="Google" id="ProtNLM"/>
    </source>
</evidence>
<gene>
    <name evidence="2" type="ORF">HMPREF9098_1509</name>
</gene>
<reference evidence="2 3" key="1">
    <citation type="submission" date="2011-01" db="EMBL/GenBank/DDBJ databases">
        <authorList>
            <person name="Muzny D."/>
            <person name="Qin X."/>
            <person name="Deng J."/>
            <person name="Jiang H."/>
            <person name="Liu Y."/>
            <person name="Qu J."/>
            <person name="Song X.-Z."/>
            <person name="Zhang L."/>
            <person name="Thornton R."/>
            <person name="Coyle M."/>
            <person name="Francisco L."/>
            <person name="Jackson L."/>
            <person name="Javaid M."/>
            <person name="Korchina V."/>
            <person name="Kovar C."/>
            <person name="Mata R."/>
            <person name="Mathew T."/>
            <person name="Ngo R."/>
            <person name="Nguyen L."/>
            <person name="Nguyen N."/>
            <person name="Okwuonu G."/>
            <person name="Ongeri F."/>
            <person name="Pham C."/>
            <person name="Simmons D."/>
            <person name="Wilczek-Boney K."/>
            <person name="Hale W."/>
            <person name="Jakkamsetti A."/>
            <person name="Pham P."/>
            <person name="Ruth R."/>
            <person name="San Lucas F."/>
            <person name="Warren J."/>
            <person name="Zhang J."/>
            <person name="Zhao Z."/>
            <person name="Zhou C."/>
            <person name="Zhu D."/>
            <person name="Lee S."/>
            <person name="Bess C."/>
            <person name="Blankenburg K."/>
            <person name="Forbes L."/>
            <person name="Fu Q."/>
            <person name="Gubbala S."/>
            <person name="Hirani K."/>
            <person name="Jayaseelan J.C."/>
            <person name="Lara F."/>
            <person name="Munidasa M."/>
            <person name="Palculict T."/>
            <person name="Patil S."/>
            <person name="Pu L.-L."/>
            <person name="Saada N."/>
            <person name="Tang L."/>
            <person name="Weissenberger G."/>
            <person name="Zhu Y."/>
            <person name="Hemphill L."/>
            <person name="Shang Y."/>
            <person name="Youmans B."/>
            <person name="Ayvaz T."/>
            <person name="Ross M."/>
            <person name="Santibanez J."/>
            <person name="Aqrawi P."/>
            <person name="Gross S."/>
            <person name="Joshi V."/>
            <person name="Fowler G."/>
            <person name="Nazareth L."/>
            <person name="Reid J."/>
            <person name="Worley K."/>
            <person name="Petrosino J."/>
            <person name="Highlander S."/>
            <person name="Gibbs R."/>
        </authorList>
    </citation>
    <scope>NUCLEOTIDE SEQUENCE [LARGE SCALE GENOMIC DNA]</scope>
    <source>
        <strain evidence="2 3">ATCC 33394</strain>
    </source>
</reference>
<feature type="compositionally biased region" description="Acidic residues" evidence="1">
    <location>
        <begin position="253"/>
        <end position="273"/>
    </location>
</feature>
<evidence type="ECO:0000256" key="1">
    <source>
        <dbReference type="SAM" id="MobiDB-lite"/>
    </source>
</evidence>
<proteinExistence type="predicted"/>
<dbReference type="EMBL" id="AEWV01000023">
    <property type="protein sequence ID" value="EGC17109.1"/>
    <property type="molecule type" value="Genomic_DNA"/>
</dbReference>
<dbReference type="Gene3D" id="3.40.190.10">
    <property type="entry name" value="Periplasmic binding protein-like II"/>
    <property type="match status" value="1"/>
</dbReference>
<dbReference type="HOGENOM" id="CLU_097531_0_0_4"/>
<evidence type="ECO:0000313" key="3">
    <source>
        <dbReference type="Proteomes" id="UP000004088"/>
    </source>
</evidence>
<feature type="region of interest" description="Disordered" evidence="1">
    <location>
        <begin position="246"/>
        <end position="273"/>
    </location>
</feature>
<dbReference type="Pfam" id="PF12974">
    <property type="entry name" value="Phosphonate-bd"/>
    <property type="match status" value="1"/>
</dbReference>
<name>F0F075_9NEIS</name>
<dbReference type="AlphaFoldDB" id="F0F075"/>
<organism evidence="2 3">
    <name type="scientific">Kingella denitrificans ATCC 33394</name>
    <dbReference type="NCBI Taxonomy" id="888741"/>
    <lineage>
        <taxon>Bacteria</taxon>
        <taxon>Pseudomonadati</taxon>
        <taxon>Pseudomonadota</taxon>
        <taxon>Betaproteobacteria</taxon>
        <taxon>Neisseriales</taxon>
        <taxon>Neisseriaceae</taxon>
        <taxon>Kingella</taxon>
    </lineage>
</organism>